<keyword evidence="7" id="KW-0813">Transport</keyword>
<evidence type="ECO:0000256" key="1">
    <source>
        <dbReference type="ARBA" id="ARBA00004162"/>
    </source>
</evidence>
<evidence type="ECO:0000313" key="10">
    <source>
        <dbReference type="Proteomes" id="UP001169063"/>
    </source>
</evidence>
<keyword evidence="5 8" id="KW-1133">Transmembrane helix</keyword>
<evidence type="ECO:0000256" key="8">
    <source>
        <dbReference type="SAM" id="Phobius"/>
    </source>
</evidence>
<name>A0ABT8SM06_9CAUL</name>
<comment type="subcellular location">
    <subcellularLocation>
        <location evidence="1">Cell membrane</location>
        <topology evidence="1">Single-pass membrane protein</topology>
    </subcellularLocation>
    <subcellularLocation>
        <location evidence="7">Cell membrane</location>
        <topology evidence="7">Single-pass type II membrane protein</topology>
    </subcellularLocation>
</comment>
<dbReference type="Gene3D" id="3.30.420.270">
    <property type="match status" value="1"/>
</dbReference>
<evidence type="ECO:0000256" key="3">
    <source>
        <dbReference type="ARBA" id="ARBA00022475"/>
    </source>
</evidence>
<evidence type="ECO:0000256" key="4">
    <source>
        <dbReference type="ARBA" id="ARBA00022692"/>
    </source>
</evidence>
<dbReference type="Proteomes" id="UP001169063">
    <property type="component" value="Unassembled WGS sequence"/>
</dbReference>
<evidence type="ECO:0000256" key="7">
    <source>
        <dbReference type="RuleBase" id="RU003879"/>
    </source>
</evidence>
<keyword evidence="6 8" id="KW-0472">Membrane</keyword>
<evidence type="ECO:0000256" key="2">
    <source>
        <dbReference type="ARBA" id="ARBA00005811"/>
    </source>
</evidence>
<dbReference type="PANTHER" id="PTHR30558">
    <property type="entry name" value="EXBD MEMBRANE COMPONENT OF PMF-DRIVEN MACROMOLECULE IMPORT SYSTEM"/>
    <property type="match status" value="1"/>
</dbReference>
<keyword evidence="4 7" id="KW-0812">Transmembrane</keyword>
<reference evidence="9" key="1">
    <citation type="submission" date="2023-07" db="EMBL/GenBank/DDBJ databases">
        <title>Brevundimonas soil sp. nov., isolated from the soil of chemical plant.</title>
        <authorList>
            <person name="Wu N."/>
        </authorList>
    </citation>
    <scope>NUCLEOTIDE SEQUENCE</scope>
    <source>
        <strain evidence="9">XZ-24</strain>
    </source>
</reference>
<proteinExistence type="inferred from homology"/>
<organism evidence="9 10">
    <name type="scientific">Peiella sedimenti</name>
    <dbReference type="NCBI Taxonomy" id="3061083"/>
    <lineage>
        <taxon>Bacteria</taxon>
        <taxon>Pseudomonadati</taxon>
        <taxon>Pseudomonadota</taxon>
        <taxon>Alphaproteobacteria</taxon>
        <taxon>Caulobacterales</taxon>
        <taxon>Caulobacteraceae</taxon>
        <taxon>Peiella</taxon>
    </lineage>
</organism>
<evidence type="ECO:0000256" key="5">
    <source>
        <dbReference type="ARBA" id="ARBA00022989"/>
    </source>
</evidence>
<dbReference type="PANTHER" id="PTHR30558:SF9">
    <property type="entry name" value="BIOPOLYMER TRANSPORT PROTEIN EXBD"/>
    <property type="match status" value="1"/>
</dbReference>
<gene>
    <name evidence="9" type="ORF">Q0812_09190</name>
</gene>
<dbReference type="EMBL" id="JAUKTR010000003">
    <property type="protein sequence ID" value="MDO1559600.1"/>
    <property type="molecule type" value="Genomic_DNA"/>
</dbReference>
<dbReference type="InterPro" id="IPR003400">
    <property type="entry name" value="ExbD"/>
</dbReference>
<keyword evidence="10" id="KW-1185">Reference proteome</keyword>
<dbReference type="Pfam" id="PF02472">
    <property type="entry name" value="ExbD"/>
    <property type="match status" value="1"/>
</dbReference>
<protein>
    <submittedName>
        <fullName evidence="9">Biopolymer transporter ExbD</fullName>
    </submittedName>
</protein>
<evidence type="ECO:0000313" key="9">
    <source>
        <dbReference type="EMBL" id="MDO1559600.1"/>
    </source>
</evidence>
<accession>A0ABT8SM06</accession>
<feature type="transmembrane region" description="Helical" evidence="8">
    <location>
        <begin position="28"/>
        <end position="47"/>
    </location>
</feature>
<comment type="similarity">
    <text evidence="2 7">Belongs to the ExbD/TolR family.</text>
</comment>
<comment type="caution">
    <text evidence="9">The sequence shown here is derived from an EMBL/GenBank/DDBJ whole genome shotgun (WGS) entry which is preliminary data.</text>
</comment>
<dbReference type="RefSeq" id="WP_302110028.1">
    <property type="nucleotide sequence ID" value="NZ_JAUKTR010000003.1"/>
</dbReference>
<sequence length="143" mass="15285">MGAKLGGASGGQTIDQNADINVTPFVDVMLVLLIIFMVSAPLATVSIKLDLPPPVPPPPGTPQEDPVYISIQEGGALFLADRETNITNLAADVCSALGGGQCQEERVFVRAQPEVRYNQFMEVMNTLQENGFLKVGLLNEDIT</sequence>
<keyword evidence="3" id="KW-1003">Cell membrane</keyword>
<keyword evidence="7" id="KW-0653">Protein transport</keyword>
<evidence type="ECO:0000256" key="6">
    <source>
        <dbReference type="ARBA" id="ARBA00023136"/>
    </source>
</evidence>